<reference evidence="3 4" key="1">
    <citation type="submission" date="2021-05" db="EMBL/GenBank/DDBJ databases">
        <title>Genome Assembly of Synthetic Allotetraploid Brassica napus Reveals Homoeologous Exchanges between Subgenomes.</title>
        <authorList>
            <person name="Davis J.T."/>
        </authorList>
    </citation>
    <scope>NUCLEOTIDE SEQUENCE [LARGE SCALE GENOMIC DNA]</scope>
    <source>
        <strain evidence="4">cv. Da-Ae</strain>
        <tissue evidence="3">Seedling</tissue>
    </source>
</reference>
<sequence>LTSFVALPSRFNPSPSSRRPSVRCRLTEAAAFEVVSGESDRAIASSLTELQNGGGWKVEPEQLPPPPAEDGGEGEAEERISSVHVPREKYINVSKSDLVNAVVTTCLDSILHAEHKKVLEQMRNDFVATQSLEKVNIEEESSTSGREIDSDEEVNSKAEPESVVNGYEGLSFPLADGFDIWNFLISTGKQAKRRSAESVSAATRFQRSFIQLLDSAGFEELSARDLALTSALNTDYLLTLPVYVDWNKTSESNAIVFRRGYATEKQKGLLLVEKLDYIQSVVLRGIFSTISKPLRKVGKLINKALSEAAQTQEIQDLSERVKVWLKELSLFKESYLDLAQTSDKFLEGESLSDSVLPMRLAAKRAVSRYEGLLTPVGPRERLFRKLLAWIGFISPGYETPFQLPNDSNASEPYLRPISLSRMTLGDIWKPASKKACGNDMWKRIKTSISILLSPSTLQEPAFEELILLYTTDAGEKGDKNEDETRSSLQLEIFERIPIPDLPVIFPHRKLYFRIIDTVRLDIASILGLTAYFVNYKFENISSSPSAFFLDVIAVTALVIYATRVVLGYKQTWDRYQYKESILTYAIILQAGKNQVLHNAMSYQGVQDRCERFLYDNFKIKVEMRVEKAISTLVRLGLVTETLIDGKTKLQAVPCPQAYVSLKEIWNGLLG</sequence>
<dbReference type="Pfam" id="PF12576">
    <property type="entry name" value="DUF3754"/>
    <property type="match status" value="1"/>
</dbReference>
<feature type="region of interest" description="Disordered" evidence="1">
    <location>
        <begin position="1"/>
        <end position="20"/>
    </location>
</feature>
<dbReference type="PANTHER" id="PTHR33645:SF2">
    <property type="entry name" value="FAMILY PROTEIN, PUTATIVE (DUF3754)-RELATED"/>
    <property type="match status" value="1"/>
</dbReference>
<protein>
    <submittedName>
        <fullName evidence="3">Uncharacterized protein</fullName>
    </submittedName>
</protein>
<accession>A0ABQ8D598</accession>
<evidence type="ECO:0000256" key="2">
    <source>
        <dbReference type="SAM" id="Phobius"/>
    </source>
</evidence>
<organism evidence="3 4">
    <name type="scientific">Brassica napus</name>
    <name type="common">Rape</name>
    <dbReference type="NCBI Taxonomy" id="3708"/>
    <lineage>
        <taxon>Eukaryota</taxon>
        <taxon>Viridiplantae</taxon>
        <taxon>Streptophyta</taxon>
        <taxon>Embryophyta</taxon>
        <taxon>Tracheophyta</taxon>
        <taxon>Spermatophyta</taxon>
        <taxon>Magnoliopsida</taxon>
        <taxon>eudicotyledons</taxon>
        <taxon>Gunneridae</taxon>
        <taxon>Pentapetalae</taxon>
        <taxon>rosids</taxon>
        <taxon>malvids</taxon>
        <taxon>Brassicales</taxon>
        <taxon>Brassicaceae</taxon>
        <taxon>Brassiceae</taxon>
        <taxon>Brassica</taxon>
    </lineage>
</organism>
<dbReference type="PANTHER" id="PTHR33645">
    <property type="entry name" value="AMINOPEPTIDASE (DUF3754)"/>
    <property type="match status" value="1"/>
</dbReference>
<comment type="caution">
    <text evidence="3">The sequence shown here is derived from an EMBL/GenBank/DDBJ whole genome shotgun (WGS) entry which is preliminary data.</text>
</comment>
<gene>
    <name evidence="3" type="ORF">HID58_016815</name>
</gene>
<name>A0ABQ8D598_BRANA</name>
<evidence type="ECO:0000313" key="4">
    <source>
        <dbReference type="Proteomes" id="UP000824890"/>
    </source>
</evidence>
<keyword evidence="2" id="KW-1133">Transmembrane helix</keyword>
<feature type="compositionally biased region" description="Low complexity" evidence="1">
    <location>
        <begin position="8"/>
        <end position="19"/>
    </location>
</feature>
<evidence type="ECO:0000313" key="3">
    <source>
        <dbReference type="EMBL" id="KAH0924559.1"/>
    </source>
</evidence>
<keyword evidence="2" id="KW-0472">Membrane</keyword>
<dbReference type="InterPro" id="IPR022227">
    <property type="entry name" value="DUF3754"/>
</dbReference>
<proteinExistence type="predicted"/>
<feature type="non-terminal residue" evidence="3">
    <location>
        <position position="1"/>
    </location>
</feature>
<evidence type="ECO:0000256" key="1">
    <source>
        <dbReference type="SAM" id="MobiDB-lite"/>
    </source>
</evidence>
<feature type="region of interest" description="Disordered" evidence="1">
    <location>
        <begin position="136"/>
        <end position="160"/>
    </location>
</feature>
<keyword evidence="2" id="KW-0812">Transmembrane</keyword>
<dbReference type="Proteomes" id="UP000824890">
    <property type="component" value="Unassembled WGS sequence"/>
</dbReference>
<feature type="transmembrane region" description="Helical" evidence="2">
    <location>
        <begin position="546"/>
        <end position="566"/>
    </location>
</feature>
<dbReference type="EMBL" id="JAGKQM010000005">
    <property type="protein sequence ID" value="KAH0924559.1"/>
    <property type="molecule type" value="Genomic_DNA"/>
</dbReference>
<keyword evidence="4" id="KW-1185">Reference proteome</keyword>
<feature type="region of interest" description="Disordered" evidence="1">
    <location>
        <begin position="51"/>
        <end position="81"/>
    </location>
</feature>